<accession>G4TLZ2</accession>
<evidence type="ECO:0000313" key="1">
    <source>
        <dbReference type="EMBL" id="CCA72335.1"/>
    </source>
</evidence>
<name>G4TLZ2_SERID</name>
<comment type="caution">
    <text evidence="1">The sequence shown here is derived from an EMBL/GenBank/DDBJ whole genome shotgun (WGS) entry which is preliminary data.</text>
</comment>
<dbReference type="AlphaFoldDB" id="G4TLZ2"/>
<reference evidence="1 2" key="1">
    <citation type="journal article" date="2011" name="PLoS Pathog.">
        <title>Endophytic Life Strategies Decoded by Genome and Transcriptome Analyses of the Mutualistic Root Symbiont Piriformospora indica.</title>
        <authorList>
            <person name="Zuccaro A."/>
            <person name="Lahrmann U."/>
            <person name="Guldener U."/>
            <person name="Langen G."/>
            <person name="Pfiffi S."/>
            <person name="Biedenkopf D."/>
            <person name="Wong P."/>
            <person name="Samans B."/>
            <person name="Grimm C."/>
            <person name="Basiewicz M."/>
            <person name="Murat C."/>
            <person name="Martin F."/>
            <person name="Kogel K.H."/>
        </authorList>
    </citation>
    <scope>NUCLEOTIDE SEQUENCE [LARGE SCALE GENOMIC DNA]</scope>
    <source>
        <strain evidence="1 2">DSM 11827</strain>
    </source>
</reference>
<dbReference type="Proteomes" id="UP000007148">
    <property type="component" value="Unassembled WGS sequence"/>
</dbReference>
<evidence type="ECO:0008006" key="3">
    <source>
        <dbReference type="Google" id="ProtNLM"/>
    </source>
</evidence>
<keyword evidence="2" id="KW-1185">Reference proteome</keyword>
<proteinExistence type="predicted"/>
<dbReference type="EMBL" id="CAFZ01000159">
    <property type="protein sequence ID" value="CCA72335.1"/>
    <property type="molecule type" value="Genomic_DNA"/>
</dbReference>
<dbReference type="InParanoid" id="G4TLZ2"/>
<dbReference type="HOGENOM" id="CLU_1533161_0_0_1"/>
<gene>
    <name evidence="1" type="ORF">PIIN_06269</name>
</gene>
<organism evidence="1 2">
    <name type="scientific">Serendipita indica (strain DSM 11827)</name>
    <name type="common">Root endophyte fungus</name>
    <name type="synonym">Piriformospora indica</name>
    <dbReference type="NCBI Taxonomy" id="1109443"/>
    <lineage>
        <taxon>Eukaryota</taxon>
        <taxon>Fungi</taxon>
        <taxon>Dikarya</taxon>
        <taxon>Basidiomycota</taxon>
        <taxon>Agaricomycotina</taxon>
        <taxon>Agaricomycetes</taxon>
        <taxon>Sebacinales</taxon>
        <taxon>Serendipitaceae</taxon>
        <taxon>Serendipita</taxon>
    </lineage>
</organism>
<sequence>MPNLTAICIGQPCQLTEVVYTRRMKKMDFRFFDERVERQVRNHAANITYLNIQMDGRREKDQSIRTFLKEVAPHLRQVKFFGQLWLPHDVVEALFQDFSTLQCLASTLIFLHIRTDYWPSAFWPRMLLSRIEAMFPKLRMILDQSLGALVRRDILEWFHWSDLGFDPSDFQILEGTFERALKEGPDVTSNVKENYIFRV</sequence>
<protein>
    <recommendedName>
        <fullName evidence="3">F-box domain-containing protein</fullName>
    </recommendedName>
</protein>
<evidence type="ECO:0000313" key="2">
    <source>
        <dbReference type="Proteomes" id="UP000007148"/>
    </source>
</evidence>